<keyword evidence="2" id="KW-1185">Reference proteome</keyword>
<reference evidence="1" key="1">
    <citation type="submission" date="2021-06" db="EMBL/GenBank/DDBJ databases">
        <authorList>
            <person name="Kallberg Y."/>
            <person name="Tangrot J."/>
            <person name="Rosling A."/>
        </authorList>
    </citation>
    <scope>NUCLEOTIDE SEQUENCE</scope>
    <source>
        <strain evidence="1">MA461A</strain>
    </source>
</reference>
<proteinExistence type="predicted"/>
<evidence type="ECO:0000313" key="1">
    <source>
        <dbReference type="EMBL" id="CAG8757210.1"/>
    </source>
</evidence>
<dbReference type="EMBL" id="CAJVQC010034746">
    <property type="protein sequence ID" value="CAG8757210.1"/>
    <property type="molecule type" value="Genomic_DNA"/>
</dbReference>
<protein>
    <submittedName>
        <fullName evidence="1">23832_t:CDS:1</fullName>
    </submittedName>
</protein>
<evidence type="ECO:0000313" key="2">
    <source>
        <dbReference type="Proteomes" id="UP000789920"/>
    </source>
</evidence>
<feature type="non-terminal residue" evidence="1">
    <location>
        <position position="1"/>
    </location>
</feature>
<organism evidence="1 2">
    <name type="scientific">Racocetra persica</name>
    <dbReference type="NCBI Taxonomy" id="160502"/>
    <lineage>
        <taxon>Eukaryota</taxon>
        <taxon>Fungi</taxon>
        <taxon>Fungi incertae sedis</taxon>
        <taxon>Mucoromycota</taxon>
        <taxon>Glomeromycotina</taxon>
        <taxon>Glomeromycetes</taxon>
        <taxon>Diversisporales</taxon>
        <taxon>Gigasporaceae</taxon>
        <taxon>Racocetra</taxon>
    </lineage>
</organism>
<gene>
    <name evidence="1" type="ORF">RPERSI_LOCUS14812</name>
</gene>
<comment type="caution">
    <text evidence="1">The sequence shown here is derived from an EMBL/GenBank/DDBJ whole genome shotgun (WGS) entry which is preliminary data.</text>
</comment>
<sequence length="258" mass="30266">VSTMKKHFATKHNDDWREYVKNGKFNKKLLLEPETSKKSVKKPKTSDLIRKLQNTKSIEKKNIVRGNKNIKKPYVIVKKSDPPVTGLNREIMNKYFNQYDMIDMFRCNFCKEVIPPELLRLHLILKCKHYDRKLTMLEATFARSSLFKRIIESTKELVNDVNFRFTESGIEFSAMDRSYISFISVHLDYDDFQDYTCEREITIGISLVTLGKVLNRASDNDTLTLKLKENTTDRLYVIFINPDNGKETKYEIGLLDID</sequence>
<name>A0ACA9QM54_9GLOM</name>
<accession>A0ACA9QM54</accession>
<dbReference type="Proteomes" id="UP000789920">
    <property type="component" value="Unassembled WGS sequence"/>
</dbReference>